<evidence type="ECO:0000259" key="1">
    <source>
        <dbReference type="Pfam" id="PF06114"/>
    </source>
</evidence>
<dbReference type="Gene3D" id="1.10.10.2910">
    <property type="match status" value="1"/>
</dbReference>
<protein>
    <recommendedName>
        <fullName evidence="1">IrrE N-terminal-like domain-containing protein</fullName>
    </recommendedName>
</protein>
<dbReference type="PANTHER" id="PTHR43236">
    <property type="entry name" value="ANTITOXIN HIGA1"/>
    <property type="match status" value="1"/>
</dbReference>
<dbReference type="InterPro" id="IPR052345">
    <property type="entry name" value="Rad_response_metalloprotease"/>
</dbReference>
<dbReference type="Proteomes" id="UP000467249">
    <property type="component" value="Chromosome"/>
</dbReference>
<dbReference type="AlphaFoldDB" id="A0A6N4WGS2"/>
<evidence type="ECO:0000313" key="2">
    <source>
        <dbReference type="EMBL" id="BBZ80025.1"/>
    </source>
</evidence>
<feature type="domain" description="IrrE N-terminal-like" evidence="1">
    <location>
        <begin position="53"/>
        <end position="185"/>
    </location>
</feature>
<dbReference type="InterPro" id="IPR010359">
    <property type="entry name" value="IrrE_HExxH"/>
</dbReference>
<evidence type="ECO:0000313" key="3">
    <source>
        <dbReference type="Proteomes" id="UP000467249"/>
    </source>
</evidence>
<organism evidence="2 3">
    <name type="scientific">Mycolicibacterium anyangense</name>
    <dbReference type="NCBI Taxonomy" id="1431246"/>
    <lineage>
        <taxon>Bacteria</taxon>
        <taxon>Bacillati</taxon>
        <taxon>Actinomycetota</taxon>
        <taxon>Actinomycetes</taxon>
        <taxon>Mycobacteriales</taxon>
        <taxon>Mycobacteriaceae</taxon>
        <taxon>Mycolicibacterium</taxon>
    </lineage>
</organism>
<sequence length="284" mass="31447">MSKAKPHEPYAPPVDPWRHSIQGLISEIEPTFCSPGVVDLNALARRLGARDIRYGAQNLHGYTQWTERGPFIQLRLIRSDGRRRFTLAHECGHLLFDPALAADRVIEQYEEPPAAFDAVERLRAYRDYAGLSYPGLEQICDYFAAELLLPLSSAAALRPSIDSIQALEAKSKELRVSLSLMVTRLNAVRSGLLLLRLERSRSGKWVIQQKHGFSQRFAGHLSLCKQSGHRLDELGSGYHEVEIGLQTLDGTSRLRASVKRTTTSVIALSRGAGPAAAFAPAKPL</sequence>
<proteinExistence type="predicted"/>
<reference evidence="2 3" key="1">
    <citation type="journal article" date="2019" name="Emerg. Microbes Infect.">
        <title>Comprehensive subspecies identification of 175 nontuberculous mycobacteria species based on 7547 genomic profiles.</title>
        <authorList>
            <person name="Matsumoto Y."/>
            <person name="Kinjo T."/>
            <person name="Motooka D."/>
            <person name="Nabeya D."/>
            <person name="Jung N."/>
            <person name="Uechi K."/>
            <person name="Horii T."/>
            <person name="Iida T."/>
            <person name="Fujita J."/>
            <person name="Nakamura S."/>
        </authorList>
    </citation>
    <scope>NUCLEOTIDE SEQUENCE [LARGE SCALE GENOMIC DNA]</scope>
    <source>
        <strain evidence="2 3">JCM 30275</strain>
    </source>
</reference>
<name>A0A6N4WGS2_9MYCO</name>
<dbReference type="KEGG" id="many:MANY_53620"/>
<accession>A0A6N4WGS2</accession>
<dbReference type="PANTHER" id="PTHR43236:SF2">
    <property type="entry name" value="BLL0069 PROTEIN"/>
    <property type="match status" value="1"/>
</dbReference>
<dbReference type="EMBL" id="AP022620">
    <property type="protein sequence ID" value="BBZ80025.1"/>
    <property type="molecule type" value="Genomic_DNA"/>
</dbReference>
<dbReference type="Pfam" id="PF06114">
    <property type="entry name" value="Peptidase_M78"/>
    <property type="match status" value="1"/>
</dbReference>
<gene>
    <name evidence="2" type="ORF">MANY_53620</name>
</gene>
<keyword evidence="3" id="KW-1185">Reference proteome</keyword>